<proteinExistence type="predicted"/>
<dbReference type="EMBL" id="BARS01004978">
    <property type="protein sequence ID" value="GAF85217.1"/>
    <property type="molecule type" value="Genomic_DNA"/>
</dbReference>
<name>X0TAJ3_9ZZZZ</name>
<dbReference type="AlphaFoldDB" id="X0TAJ3"/>
<evidence type="ECO:0000313" key="2">
    <source>
        <dbReference type="EMBL" id="GAF85217.1"/>
    </source>
</evidence>
<organism evidence="2">
    <name type="scientific">marine sediment metagenome</name>
    <dbReference type="NCBI Taxonomy" id="412755"/>
    <lineage>
        <taxon>unclassified sequences</taxon>
        <taxon>metagenomes</taxon>
        <taxon>ecological metagenomes</taxon>
    </lineage>
</organism>
<accession>X0TAJ3</accession>
<feature type="region of interest" description="Disordered" evidence="1">
    <location>
        <begin position="17"/>
        <end position="86"/>
    </location>
</feature>
<protein>
    <recommendedName>
        <fullName evidence="3">HNH endonuclease</fullName>
    </recommendedName>
</protein>
<sequence length="160" mass="17670">VAAAVAWNRAHPLRRKATLARHDATPKAKAAKLAGARRRSKDPANQAARRKDRLADYYKNADARRATSNAWKAANPDADSRRRARVATPAWVDHDAIRELYREARELGELTGIRHHVDHVIPLAGELVSGLHVAANLRAVPADVNRAKGNRFDPETFDGP</sequence>
<comment type="caution">
    <text evidence="2">The sequence shown here is derived from an EMBL/GenBank/DDBJ whole genome shotgun (WGS) entry which is preliminary data.</text>
</comment>
<reference evidence="2" key="1">
    <citation type="journal article" date="2014" name="Front. Microbiol.">
        <title>High frequency of phylogenetically diverse reductive dehalogenase-homologous genes in deep subseafloor sedimentary metagenomes.</title>
        <authorList>
            <person name="Kawai M."/>
            <person name="Futagami T."/>
            <person name="Toyoda A."/>
            <person name="Takaki Y."/>
            <person name="Nishi S."/>
            <person name="Hori S."/>
            <person name="Arai W."/>
            <person name="Tsubouchi T."/>
            <person name="Morono Y."/>
            <person name="Uchiyama I."/>
            <person name="Ito T."/>
            <person name="Fujiyama A."/>
            <person name="Inagaki F."/>
            <person name="Takami H."/>
        </authorList>
    </citation>
    <scope>NUCLEOTIDE SEQUENCE</scope>
    <source>
        <strain evidence="2">Expedition CK06-06</strain>
    </source>
</reference>
<gene>
    <name evidence="2" type="ORF">S01H1_09738</name>
</gene>
<evidence type="ECO:0000256" key="1">
    <source>
        <dbReference type="SAM" id="MobiDB-lite"/>
    </source>
</evidence>
<evidence type="ECO:0008006" key="3">
    <source>
        <dbReference type="Google" id="ProtNLM"/>
    </source>
</evidence>
<feature type="non-terminal residue" evidence="2">
    <location>
        <position position="1"/>
    </location>
</feature>
<feature type="compositionally biased region" description="Basic and acidic residues" evidence="1">
    <location>
        <begin position="53"/>
        <end position="65"/>
    </location>
</feature>